<gene>
    <name evidence="2" type="ORF">L210DRAFT_148819</name>
</gene>
<feature type="region of interest" description="Disordered" evidence="1">
    <location>
        <begin position="1"/>
        <end position="89"/>
    </location>
</feature>
<feature type="compositionally biased region" description="Polar residues" evidence="1">
    <location>
        <begin position="75"/>
        <end position="89"/>
    </location>
</feature>
<comment type="caution">
    <text evidence="2">The sequence shown here is derived from an EMBL/GenBank/DDBJ whole genome shotgun (WGS) entry which is preliminary data.</text>
</comment>
<name>A0AAD4G659_BOLED</name>
<evidence type="ECO:0000313" key="2">
    <source>
        <dbReference type="EMBL" id="KAF8416742.1"/>
    </source>
</evidence>
<reference evidence="2" key="1">
    <citation type="submission" date="2019-10" db="EMBL/GenBank/DDBJ databases">
        <authorList>
            <consortium name="DOE Joint Genome Institute"/>
            <person name="Kuo A."/>
            <person name="Miyauchi S."/>
            <person name="Kiss E."/>
            <person name="Drula E."/>
            <person name="Kohler A."/>
            <person name="Sanchez-Garcia M."/>
            <person name="Andreopoulos B."/>
            <person name="Barry K.W."/>
            <person name="Bonito G."/>
            <person name="Buee M."/>
            <person name="Carver A."/>
            <person name="Chen C."/>
            <person name="Cichocki N."/>
            <person name="Clum A."/>
            <person name="Culley D."/>
            <person name="Crous P.W."/>
            <person name="Fauchery L."/>
            <person name="Girlanda M."/>
            <person name="Hayes R."/>
            <person name="Keri Z."/>
            <person name="LaButti K."/>
            <person name="Lipzen A."/>
            <person name="Lombard V."/>
            <person name="Magnuson J."/>
            <person name="Maillard F."/>
            <person name="Morin E."/>
            <person name="Murat C."/>
            <person name="Nolan M."/>
            <person name="Ohm R."/>
            <person name="Pangilinan J."/>
            <person name="Pereira M."/>
            <person name="Perotto S."/>
            <person name="Peter M."/>
            <person name="Riley R."/>
            <person name="Sitrit Y."/>
            <person name="Stielow B."/>
            <person name="Szollosi G."/>
            <person name="Zifcakova L."/>
            <person name="Stursova M."/>
            <person name="Spatafora J.W."/>
            <person name="Tedersoo L."/>
            <person name="Vaario L.-M."/>
            <person name="Yamada A."/>
            <person name="Yan M."/>
            <person name="Wang P."/>
            <person name="Xu J."/>
            <person name="Bruns T."/>
            <person name="Baldrian P."/>
            <person name="Vilgalys R."/>
            <person name="Henrissat B."/>
            <person name="Grigoriev I.V."/>
            <person name="Hibbett D."/>
            <person name="Nagy L.G."/>
            <person name="Martin F.M."/>
        </authorList>
    </citation>
    <scope>NUCLEOTIDE SEQUENCE</scope>
    <source>
        <strain evidence="2">BED1</strain>
    </source>
</reference>
<protein>
    <submittedName>
        <fullName evidence="2">Uncharacterized protein</fullName>
    </submittedName>
</protein>
<dbReference type="Proteomes" id="UP001194468">
    <property type="component" value="Unassembled WGS sequence"/>
</dbReference>
<keyword evidence="3" id="KW-1185">Reference proteome</keyword>
<sequence length="89" mass="9796">MCRYDGICSRSDGNARAVETDTQTRRDQEVQGANRDVEHEPERQSDGDGVHMSWKRGGTDGAIGAARREPKRLETTSPATRYQADSATA</sequence>
<proteinExistence type="predicted"/>
<dbReference type="EMBL" id="WHUW01000243">
    <property type="protein sequence ID" value="KAF8416742.1"/>
    <property type="molecule type" value="Genomic_DNA"/>
</dbReference>
<evidence type="ECO:0000256" key="1">
    <source>
        <dbReference type="SAM" id="MobiDB-lite"/>
    </source>
</evidence>
<evidence type="ECO:0000313" key="3">
    <source>
        <dbReference type="Proteomes" id="UP001194468"/>
    </source>
</evidence>
<reference evidence="2" key="2">
    <citation type="journal article" date="2020" name="Nat. Commun.">
        <title>Large-scale genome sequencing of mycorrhizal fungi provides insights into the early evolution of symbiotic traits.</title>
        <authorList>
            <person name="Miyauchi S."/>
            <person name="Kiss E."/>
            <person name="Kuo A."/>
            <person name="Drula E."/>
            <person name="Kohler A."/>
            <person name="Sanchez-Garcia M."/>
            <person name="Morin E."/>
            <person name="Andreopoulos B."/>
            <person name="Barry K.W."/>
            <person name="Bonito G."/>
            <person name="Buee M."/>
            <person name="Carver A."/>
            <person name="Chen C."/>
            <person name="Cichocki N."/>
            <person name="Clum A."/>
            <person name="Culley D."/>
            <person name="Crous P.W."/>
            <person name="Fauchery L."/>
            <person name="Girlanda M."/>
            <person name="Hayes R.D."/>
            <person name="Keri Z."/>
            <person name="LaButti K."/>
            <person name="Lipzen A."/>
            <person name="Lombard V."/>
            <person name="Magnuson J."/>
            <person name="Maillard F."/>
            <person name="Murat C."/>
            <person name="Nolan M."/>
            <person name="Ohm R.A."/>
            <person name="Pangilinan J."/>
            <person name="Pereira M.F."/>
            <person name="Perotto S."/>
            <person name="Peter M."/>
            <person name="Pfister S."/>
            <person name="Riley R."/>
            <person name="Sitrit Y."/>
            <person name="Stielow J.B."/>
            <person name="Szollosi G."/>
            <person name="Zifcakova L."/>
            <person name="Stursova M."/>
            <person name="Spatafora J.W."/>
            <person name="Tedersoo L."/>
            <person name="Vaario L.M."/>
            <person name="Yamada A."/>
            <person name="Yan M."/>
            <person name="Wang P."/>
            <person name="Xu J."/>
            <person name="Bruns T."/>
            <person name="Baldrian P."/>
            <person name="Vilgalys R."/>
            <person name="Dunand C."/>
            <person name="Henrissat B."/>
            <person name="Grigoriev I.V."/>
            <person name="Hibbett D."/>
            <person name="Nagy L.G."/>
            <person name="Martin F.M."/>
        </authorList>
    </citation>
    <scope>NUCLEOTIDE SEQUENCE</scope>
    <source>
        <strain evidence="2">BED1</strain>
    </source>
</reference>
<accession>A0AAD4G659</accession>
<organism evidence="2 3">
    <name type="scientific">Boletus edulis BED1</name>
    <dbReference type="NCBI Taxonomy" id="1328754"/>
    <lineage>
        <taxon>Eukaryota</taxon>
        <taxon>Fungi</taxon>
        <taxon>Dikarya</taxon>
        <taxon>Basidiomycota</taxon>
        <taxon>Agaricomycotina</taxon>
        <taxon>Agaricomycetes</taxon>
        <taxon>Agaricomycetidae</taxon>
        <taxon>Boletales</taxon>
        <taxon>Boletineae</taxon>
        <taxon>Boletaceae</taxon>
        <taxon>Boletoideae</taxon>
        <taxon>Boletus</taxon>
    </lineage>
</organism>
<dbReference type="AlphaFoldDB" id="A0AAD4G659"/>
<feature type="compositionally biased region" description="Basic and acidic residues" evidence="1">
    <location>
        <begin position="18"/>
        <end position="49"/>
    </location>
</feature>